<organism evidence="1 2">
    <name type="scientific">Ambrosiozyma monospora</name>
    <name type="common">Yeast</name>
    <name type="synonym">Endomycopsis monosporus</name>
    <dbReference type="NCBI Taxonomy" id="43982"/>
    <lineage>
        <taxon>Eukaryota</taxon>
        <taxon>Fungi</taxon>
        <taxon>Dikarya</taxon>
        <taxon>Ascomycota</taxon>
        <taxon>Saccharomycotina</taxon>
        <taxon>Pichiomycetes</taxon>
        <taxon>Pichiales</taxon>
        <taxon>Pichiaceae</taxon>
        <taxon>Ambrosiozyma</taxon>
    </lineage>
</organism>
<dbReference type="EMBL" id="BSXS01001709">
    <property type="protein sequence ID" value="GME77007.1"/>
    <property type="molecule type" value="Genomic_DNA"/>
</dbReference>
<dbReference type="Proteomes" id="UP001165064">
    <property type="component" value="Unassembled WGS sequence"/>
</dbReference>
<evidence type="ECO:0000313" key="1">
    <source>
        <dbReference type="EMBL" id="GME77007.1"/>
    </source>
</evidence>
<accession>A0ACB5SZ36</accession>
<sequence>MQNDTSADVRKSCLNQVEKTIHTNIYVFERAKDTSDTVRKLLFEKILPKYKVQDILFQAKEKLLTYGLKDRVDAVREAATNWFTVSWYEDCENDIIKLLQELNVLHSEIAETAVKAFLETMDMEDMKSRFQFTKDHFDNLTPEYALLIRVFHEFCIDKGIIDSVSTSFPDLPDLASLIKTFFDERKSLQYLYHLYNNGLPDTEGEHIAKDDLHDETYYDFIVVQLLMIASGYDYSDDFGRGQMLATLKLILREGIWLSDSIAQYLLVCLRKLSISERDFTQVIIVEIINDMIHPETLEDANDLVNTQVNPLGNSHPDGDCGEDANEDDDEDEADDFDPELLASMSPEELLRRNEIEKAERLARENEEAQRQEEDHILQMGAAQLVSALFIVKHMLQLVEESLANNQFVSSLLDSLISPAVKRRESEVRLLAVTCMGLCCMLDEKLAKSNLYLFHVISTKSDSEKLKTAGLKIICDLLTAHGSSIMSDETSSEPETDSMIVDVNQTVCAFDISKLFYTALNNYESPQLQVIACEAIMKLFLCGSIDDDELFEAILVNYFGNKIDRNEAMKQCLTFCIPAYAFSSVDHQGRLVRVVADTVFRIFEDRYLVYEELDKKKLIDQQNRKNKKKKEESDDLMIKREKPFKDTESGILDQIADWTNPGNVCHKDDDDSLRNPSHANLALQLLSYCSQIHPTSGRKNFVKAVFRILPELSFGTAVGYEKLKEINEVLKSDVLFYGELSEALKFASCQKNYNRFLNHVKHCLFEASSQHGTTTDSTNIQQEAAEITSTVLAIASQPVADSDMALNHDSNDSDTDRLHDP</sequence>
<keyword evidence="2" id="KW-1185">Reference proteome</keyword>
<name>A0ACB5SZ36_AMBMO</name>
<evidence type="ECO:0000313" key="2">
    <source>
        <dbReference type="Proteomes" id="UP001165064"/>
    </source>
</evidence>
<reference evidence="1" key="1">
    <citation type="submission" date="2023-04" db="EMBL/GenBank/DDBJ databases">
        <title>Ambrosiozyma monospora NBRC 10751.</title>
        <authorList>
            <person name="Ichikawa N."/>
            <person name="Sato H."/>
            <person name="Tonouchi N."/>
        </authorList>
    </citation>
    <scope>NUCLEOTIDE SEQUENCE</scope>
    <source>
        <strain evidence="1">NBRC 10751</strain>
    </source>
</reference>
<protein>
    <submittedName>
        <fullName evidence="1">Unnamed protein product</fullName>
    </submittedName>
</protein>
<gene>
    <name evidence="1" type="ORF">Amon02_000285900</name>
</gene>
<proteinExistence type="predicted"/>
<comment type="caution">
    <text evidence="1">The sequence shown here is derived from an EMBL/GenBank/DDBJ whole genome shotgun (WGS) entry which is preliminary data.</text>
</comment>